<comment type="catalytic activity">
    <reaction evidence="1 7">
        <text>L-glutamate = D-glutamate</text>
        <dbReference type="Rhea" id="RHEA:12813"/>
        <dbReference type="ChEBI" id="CHEBI:29985"/>
        <dbReference type="ChEBI" id="CHEBI:29986"/>
        <dbReference type="EC" id="5.1.1.3"/>
    </reaction>
</comment>
<feature type="active site" description="Proton donor/acceptor" evidence="7">
    <location>
        <position position="189"/>
    </location>
</feature>
<dbReference type="InterPro" id="IPR004391">
    <property type="entry name" value="Glu_race"/>
</dbReference>
<dbReference type="GO" id="GO:0009252">
    <property type="term" value="P:peptidoglycan biosynthetic process"/>
    <property type="evidence" value="ECO:0007669"/>
    <property type="project" value="UniProtKB-UniRule"/>
</dbReference>
<evidence type="ECO:0000256" key="4">
    <source>
        <dbReference type="ARBA" id="ARBA00022984"/>
    </source>
</evidence>
<evidence type="ECO:0000256" key="6">
    <source>
        <dbReference type="ARBA" id="ARBA00023316"/>
    </source>
</evidence>
<dbReference type="InterPro" id="IPR001920">
    <property type="entry name" value="Asp/Glu_race"/>
</dbReference>
<dbReference type="HAMAP" id="MF_00258">
    <property type="entry name" value="Glu_racemase"/>
    <property type="match status" value="1"/>
</dbReference>
<evidence type="ECO:0000313" key="8">
    <source>
        <dbReference type="EMBL" id="REC95244.1"/>
    </source>
</evidence>
<dbReference type="FunFam" id="3.40.50.1860:FF:000001">
    <property type="entry name" value="Glutamate racemase"/>
    <property type="match status" value="1"/>
</dbReference>
<dbReference type="InterPro" id="IPR018187">
    <property type="entry name" value="Asp/Glu_racemase_AS_1"/>
</dbReference>
<keyword evidence="4 7" id="KW-0573">Peptidoglycan synthesis</keyword>
<keyword evidence="9" id="KW-1185">Reference proteome</keyword>
<dbReference type="Gene3D" id="3.40.50.1860">
    <property type="match status" value="2"/>
</dbReference>
<keyword evidence="6 7" id="KW-0961">Cell wall biogenesis/degradation</keyword>
<dbReference type="EMBL" id="QRDJ01000007">
    <property type="protein sequence ID" value="REC95244.1"/>
    <property type="molecule type" value="Genomic_DNA"/>
</dbReference>
<feature type="active site" description="Proton donor/acceptor" evidence="7">
    <location>
        <position position="76"/>
    </location>
</feature>
<dbReference type="NCBIfam" id="TIGR00067">
    <property type="entry name" value="glut_race"/>
    <property type="match status" value="1"/>
</dbReference>
<reference evidence="8 9" key="1">
    <citation type="submission" date="2018-07" db="EMBL/GenBank/DDBJ databases">
        <title>Genomic Encyclopedia of Type Strains, Phase IV (KMG-IV): sequencing the most valuable type-strain genomes for metagenomic binning, comparative biology and taxonomic classification.</title>
        <authorList>
            <person name="Goeker M."/>
        </authorList>
    </citation>
    <scope>NUCLEOTIDE SEQUENCE [LARGE SCALE GENOMIC DNA]</scope>
    <source>
        <strain evidence="8 9">DSM 14324</strain>
    </source>
</reference>
<dbReference type="Proteomes" id="UP000256334">
    <property type="component" value="Unassembled WGS sequence"/>
</dbReference>
<evidence type="ECO:0000256" key="5">
    <source>
        <dbReference type="ARBA" id="ARBA00023235"/>
    </source>
</evidence>
<comment type="pathway">
    <text evidence="7">Cell wall biogenesis; peptidoglycan biosynthesis.</text>
</comment>
<dbReference type="PROSITE" id="PS00923">
    <property type="entry name" value="ASP_GLU_RACEMASE_1"/>
    <property type="match status" value="1"/>
</dbReference>
<feature type="binding site" evidence="7">
    <location>
        <begin position="77"/>
        <end position="78"/>
    </location>
    <ligand>
        <name>substrate</name>
    </ligand>
</feature>
<feature type="binding site" evidence="7">
    <location>
        <begin position="44"/>
        <end position="45"/>
    </location>
    <ligand>
        <name>substrate</name>
    </ligand>
</feature>
<dbReference type="UniPathway" id="UPA00219"/>
<dbReference type="InterPro" id="IPR033134">
    <property type="entry name" value="Asp/Glu_racemase_AS_2"/>
</dbReference>
<proteinExistence type="inferred from homology"/>
<dbReference type="AlphaFoldDB" id="A0A3D9DYA3"/>
<evidence type="ECO:0000256" key="3">
    <source>
        <dbReference type="ARBA" id="ARBA00022960"/>
    </source>
</evidence>
<feature type="binding site" evidence="7">
    <location>
        <begin position="190"/>
        <end position="191"/>
    </location>
    <ligand>
        <name>substrate</name>
    </ligand>
</feature>
<dbReference type="GO" id="GO:0008881">
    <property type="term" value="F:glutamate racemase activity"/>
    <property type="evidence" value="ECO:0007669"/>
    <property type="project" value="UniProtKB-UniRule"/>
</dbReference>
<name>A0A3D9DYA3_9GAMM</name>
<dbReference type="EC" id="5.1.1.3" evidence="2 7"/>
<evidence type="ECO:0000313" key="9">
    <source>
        <dbReference type="Proteomes" id="UP000256334"/>
    </source>
</evidence>
<comment type="caution">
    <text evidence="8">The sequence shown here is derived from an EMBL/GenBank/DDBJ whole genome shotgun (WGS) entry which is preliminary data.</text>
</comment>
<dbReference type="RefSeq" id="WP_115854306.1">
    <property type="nucleotide sequence ID" value="NZ_QRDJ01000007.1"/>
</dbReference>
<dbReference type="GO" id="GO:0071555">
    <property type="term" value="P:cell wall organization"/>
    <property type="evidence" value="ECO:0007669"/>
    <property type="project" value="UniProtKB-KW"/>
</dbReference>
<dbReference type="Pfam" id="PF01177">
    <property type="entry name" value="Asp_Glu_race"/>
    <property type="match status" value="1"/>
</dbReference>
<keyword evidence="5 7" id="KW-0413">Isomerase</keyword>
<evidence type="ECO:0000256" key="7">
    <source>
        <dbReference type="HAMAP-Rule" id="MF_00258"/>
    </source>
</evidence>
<feature type="binding site" evidence="7">
    <location>
        <begin position="12"/>
        <end position="13"/>
    </location>
    <ligand>
        <name>substrate</name>
    </ligand>
</feature>
<dbReference type="PANTHER" id="PTHR21198">
    <property type="entry name" value="GLUTAMATE RACEMASE"/>
    <property type="match status" value="1"/>
</dbReference>
<organism evidence="8 9">
    <name type="scientific">Kushneria indalinina DSM 14324</name>
    <dbReference type="NCBI Taxonomy" id="1122140"/>
    <lineage>
        <taxon>Bacteria</taxon>
        <taxon>Pseudomonadati</taxon>
        <taxon>Pseudomonadota</taxon>
        <taxon>Gammaproteobacteria</taxon>
        <taxon>Oceanospirillales</taxon>
        <taxon>Halomonadaceae</taxon>
        <taxon>Kushneria</taxon>
    </lineage>
</organism>
<dbReference type="PROSITE" id="PS00924">
    <property type="entry name" value="ASP_GLU_RACEMASE_2"/>
    <property type="match status" value="1"/>
</dbReference>
<dbReference type="OrthoDB" id="9801055at2"/>
<evidence type="ECO:0000256" key="2">
    <source>
        <dbReference type="ARBA" id="ARBA00013090"/>
    </source>
</evidence>
<gene>
    <name evidence="7" type="primary">murI</name>
    <name evidence="8" type="ORF">C8D72_2080</name>
</gene>
<comment type="function">
    <text evidence="7">Provides the (R)-glutamate required for cell wall biosynthesis.</text>
</comment>
<sequence length="269" mass="28377">MQQERQAIWLLDSSIGGLTIARAIRHRLPGLTQHYIADHAAFPYGDLSGDALVERVCDLMSRVLSAQPVDAVVIACNTASTVVLPALRERLSIPVVGVVPAIRPAAAASASGVIGVLATPGTVRSAHVATLIERFADHCRILKIGAPNLAALAEQYWLKGTLDREALTRELAPLRAPEWCSLDQLVLGCTHYPLLREAIAAQLGDHVSLIDSGDAVARRLEAVLADPGLKQGDSAGGCFYTTGGLTESAALAARIRDEGLQTGSIRASV</sequence>
<dbReference type="InterPro" id="IPR015942">
    <property type="entry name" value="Asp/Glu/hydantoin_racemase"/>
</dbReference>
<dbReference type="PANTHER" id="PTHR21198:SF2">
    <property type="entry name" value="GLUTAMATE RACEMASE"/>
    <property type="match status" value="1"/>
</dbReference>
<dbReference type="GO" id="GO:0008360">
    <property type="term" value="P:regulation of cell shape"/>
    <property type="evidence" value="ECO:0007669"/>
    <property type="project" value="UniProtKB-KW"/>
</dbReference>
<evidence type="ECO:0000256" key="1">
    <source>
        <dbReference type="ARBA" id="ARBA00001602"/>
    </source>
</evidence>
<accession>A0A3D9DYA3</accession>
<protein>
    <recommendedName>
        <fullName evidence="2 7">Glutamate racemase</fullName>
        <ecNumber evidence="2 7">5.1.1.3</ecNumber>
    </recommendedName>
</protein>
<comment type="similarity">
    <text evidence="7">Belongs to the aspartate/glutamate racemases family.</text>
</comment>
<dbReference type="SUPFAM" id="SSF53681">
    <property type="entry name" value="Aspartate/glutamate racemase"/>
    <property type="match status" value="2"/>
</dbReference>
<keyword evidence="3 7" id="KW-0133">Cell shape</keyword>